<dbReference type="SUPFAM" id="SSF50978">
    <property type="entry name" value="WD40 repeat-like"/>
    <property type="match status" value="1"/>
</dbReference>
<dbReference type="PANTHER" id="PTHR19848">
    <property type="entry name" value="WD40 REPEAT PROTEIN"/>
    <property type="match status" value="1"/>
</dbReference>
<dbReference type="EMBL" id="FNXY01000008">
    <property type="protein sequence ID" value="SEJ47765.1"/>
    <property type="molecule type" value="Genomic_DNA"/>
</dbReference>
<dbReference type="AlphaFoldDB" id="A0A1H6ZFY9"/>
<dbReference type="PRINTS" id="PR00320">
    <property type="entry name" value="GPROTEINBRPT"/>
</dbReference>
<organism evidence="4 5">
    <name type="scientific">Dyadobacter koreensis</name>
    <dbReference type="NCBI Taxonomy" id="408657"/>
    <lineage>
        <taxon>Bacteria</taxon>
        <taxon>Pseudomonadati</taxon>
        <taxon>Bacteroidota</taxon>
        <taxon>Cytophagia</taxon>
        <taxon>Cytophagales</taxon>
        <taxon>Spirosomataceae</taxon>
        <taxon>Dyadobacter</taxon>
    </lineage>
</organism>
<proteinExistence type="predicted"/>
<evidence type="ECO:0000256" key="3">
    <source>
        <dbReference type="PROSITE-ProRule" id="PRU00221"/>
    </source>
</evidence>
<dbReference type="InterPro" id="IPR036322">
    <property type="entry name" value="WD40_repeat_dom_sf"/>
</dbReference>
<feature type="repeat" description="WD" evidence="3">
    <location>
        <begin position="175"/>
        <end position="216"/>
    </location>
</feature>
<dbReference type="PROSITE" id="PS00678">
    <property type="entry name" value="WD_REPEATS_1"/>
    <property type="match status" value="2"/>
</dbReference>
<dbReference type="Gene3D" id="2.130.10.10">
    <property type="entry name" value="YVTN repeat-like/Quinoprotein amine dehydrogenase"/>
    <property type="match status" value="2"/>
</dbReference>
<evidence type="ECO:0000256" key="1">
    <source>
        <dbReference type="ARBA" id="ARBA00022574"/>
    </source>
</evidence>
<dbReference type="InterPro" id="IPR001680">
    <property type="entry name" value="WD40_rpt"/>
</dbReference>
<dbReference type="SMART" id="SM00320">
    <property type="entry name" value="WD40"/>
    <property type="match status" value="5"/>
</dbReference>
<evidence type="ECO:0000313" key="4">
    <source>
        <dbReference type="EMBL" id="SEJ47765.1"/>
    </source>
</evidence>
<feature type="repeat" description="WD" evidence="3">
    <location>
        <begin position="265"/>
        <end position="300"/>
    </location>
</feature>
<dbReference type="Proteomes" id="UP000199532">
    <property type="component" value="Unassembled WGS sequence"/>
</dbReference>
<evidence type="ECO:0000313" key="5">
    <source>
        <dbReference type="Proteomes" id="UP000199532"/>
    </source>
</evidence>
<keyword evidence="5" id="KW-1185">Reference proteome</keyword>
<keyword evidence="1 3" id="KW-0853">WD repeat</keyword>
<dbReference type="PANTHER" id="PTHR19848:SF8">
    <property type="entry name" value="F-BOX AND WD REPEAT DOMAIN CONTAINING 7"/>
    <property type="match status" value="1"/>
</dbReference>
<dbReference type="PROSITE" id="PS50082">
    <property type="entry name" value="WD_REPEATS_2"/>
    <property type="match status" value="4"/>
</dbReference>
<dbReference type="InterPro" id="IPR020472">
    <property type="entry name" value="WD40_PAC1"/>
</dbReference>
<dbReference type="RefSeq" id="WP_090339272.1">
    <property type="nucleotide sequence ID" value="NZ_FNXY01000008.1"/>
</dbReference>
<feature type="repeat" description="WD" evidence="3">
    <location>
        <begin position="218"/>
        <end position="259"/>
    </location>
</feature>
<feature type="repeat" description="WD" evidence="3">
    <location>
        <begin position="9"/>
        <end position="43"/>
    </location>
</feature>
<evidence type="ECO:0000256" key="2">
    <source>
        <dbReference type="ARBA" id="ARBA00022737"/>
    </source>
</evidence>
<name>A0A1H6ZFY9_9BACT</name>
<gene>
    <name evidence="4" type="ORF">SAMN04487995_4893</name>
</gene>
<sequence length="300" mass="33433">MIIRKVDTFSGHRDSVYTIISNNSSHGFYSAGGDGFVIEWDLKKPDMGKLVARAGVSVYSLCFDQASKFLWIGQNFEGIQVLDTVNNKIEYSAKVTASAIFDIKIWNDKALLALGDGVIAVMDVPTLAIQKHIKVANNSVRSISVNESTGEFAVGDSDFNVHIFDFDGFKLKNTISAHTNSVFSVQYSPDGNFLFTTGRDAHLKIWNVNNRYEAVTDVAAHMYAVNHITFSPNGKFFATCSMDKSIKLWDAETFRLKKIIDRSRLAGHATSVNKLLWTSYENQLVSCSDDRMISVWEVAI</sequence>
<dbReference type="InterPro" id="IPR015943">
    <property type="entry name" value="WD40/YVTN_repeat-like_dom_sf"/>
</dbReference>
<reference evidence="4 5" key="1">
    <citation type="submission" date="2016-10" db="EMBL/GenBank/DDBJ databases">
        <authorList>
            <person name="de Groot N.N."/>
        </authorList>
    </citation>
    <scope>NUCLEOTIDE SEQUENCE [LARGE SCALE GENOMIC DNA]</scope>
    <source>
        <strain evidence="4 5">DSM 19938</strain>
    </source>
</reference>
<dbReference type="Pfam" id="PF00400">
    <property type="entry name" value="WD40"/>
    <property type="match status" value="4"/>
</dbReference>
<accession>A0A1H6ZFY9</accession>
<dbReference type="STRING" id="408657.SAMN04487995_4893"/>
<dbReference type="CDD" id="cd00200">
    <property type="entry name" value="WD40"/>
    <property type="match status" value="1"/>
</dbReference>
<dbReference type="PROSITE" id="PS50294">
    <property type="entry name" value="WD_REPEATS_REGION"/>
    <property type="match status" value="3"/>
</dbReference>
<protein>
    <submittedName>
        <fullName evidence="4">WD-40 repeat-containing protein</fullName>
    </submittedName>
</protein>
<keyword evidence="2" id="KW-0677">Repeat</keyword>
<dbReference type="InterPro" id="IPR019775">
    <property type="entry name" value="WD40_repeat_CS"/>
</dbReference>
<dbReference type="OrthoDB" id="933690at2"/>